<keyword evidence="4" id="KW-1185">Reference proteome</keyword>
<feature type="chain" id="PRO_5022679280" evidence="1">
    <location>
        <begin position="21"/>
        <end position="206"/>
    </location>
</feature>
<feature type="domain" description="Glycine zipper" evidence="2">
    <location>
        <begin position="33"/>
        <end position="76"/>
    </location>
</feature>
<name>A0A5C6EBB6_9BACT</name>
<comment type="caution">
    <text evidence="3">The sequence shown here is derived from an EMBL/GenBank/DDBJ whole genome shotgun (WGS) entry which is preliminary data.</text>
</comment>
<evidence type="ECO:0000256" key="1">
    <source>
        <dbReference type="SAM" id="SignalP"/>
    </source>
</evidence>
<proteinExistence type="predicted"/>
<dbReference type="EMBL" id="SJPY01000001">
    <property type="protein sequence ID" value="TWU45051.1"/>
    <property type="molecule type" value="Genomic_DNA"/>
</dbReference>
<evidence type="ECO:0000313" key="4">
    <source>
        <dbReference type="Proteomes" id="UP000315471"/>
    </source>
</evidence>
<evidence type="ECO:0000259" key="2">
    <source>
        <dbReference type="Pfam" id="PF13488"/>
    </source>
</evidence>
<reference evidence="3 4" key="1">
    <citation type="submission" date="2019-02" db="EMBL/GenBank/DDBJ databases">
        <title>Deep-cultivation of Planctomycetes and their phenomic and genomic characterization uncovers novel biology.</title>
        <authorList>
            <person name="Wiegand S."/>
            <person name="Jogler M."/>
            <person name="Boedeker C."/>
            <person name="Pinto D."/>
            <person name="Vollmers J."/>
            <person name="Rivas-Marin E."/>
            <person name="Kohn T."/>
            <person name="Peeters S.H."/>
            <person name="Heuer A."/>
            <person name="Rast P."/>
            <person name="Oberbeckmann S."/>
            <person name="Bunk B."/>
            <person name="Jeske O."/>
            <person name="Meyerdierks A."/>
            <person name="Storesund J.E."/>
            <person name="Kallscheuer N."/>
            <person name="Luecker S."/>
            <person name="Lage O.M."/>
            <person name="Pohl T."/>
            <person name="Merkel B.J."/>
            <person name="Hornburger P."/>
            <person name="Mueller R.-W."/>
            <person name="Bruemmer F."/>
            <person name="Labrenz M."/>
            <person name="Spormann A.M."/>
            <person name="Op Den Camp H."/>
            <person name="Overmann J."/>
            <person name="Amann R."/>
            <person name="Jetten M.S.M."/>
            <person name="Mascher T."/>
            <person name="Medema M.H."/>
            <person name="Devos D.P."/>
            <person name="Kaster A.-K."/>
            <person name="Ovreas L."/>
            <person name="Rohde M."/>
            <person name="Galperin M.Y."/>
            <person name="Jogler C."/>
        </authorList>
    </citation>
    <scope>NUCLEOTIDE SEQUENCE [LARGE SCALE GENOMIC DNA]</scope>
    <source>
        <strain evidence="3 4">Q31b</strain>
    </source>
</reference>
<protein>
    <submittedName>
        <fullName evidence="3">Glycine zipper 2TM domain protein</fullName>
    </submittedName>
</protein>
<sequence precursor="true">MKKTIVLTFLFLFVACETQAQNRTHRRRGALLGGLAGAAIGAAIGDSGNNETAGALIGGAVGAIAGGAIGNEKDRRIEHQNYYHHGHPSYHVVPQPQYPYHSQPQPPFRGQPVVIPPPHGNFVAGPLSPLDVATMVRQGVPDSAIIAQIQRYGTTSPLSVRDIIALHENGVSEVVIQVMQAPPPIQNPVWESEIELVPPGPIQGFH</sequence>
<accession>A0A5C6EBB6</accession>
<dbReference type="Proteomes" id="UP000315471">
    <property type="component" value="Unassembled WGS sequence"/>
</dbReference>
<dbReference type="RefSeq" id="WP_146597839.1">
    <property type="nucleotide sequence ID" value="NZ_SJPY01000001.1"/>
</dbReference>
<dbReference type="OrthoDB" id="213202at2"/>
<keyword evidence="1" id="KW-0732">Signal</keyword>
<dbReference type="AlphaFoldDB" id="A0A5C6EBB6"/>
<evidence type="ECO:0000313" key="3">
    <source>
        <dbReference type="EMBL" id="TWU45051.1"/>
    </source>
</evidence>
<dbReference type="Pfam" id="PF13488">
    <property type="entry name" value="Gly-zipper_Omp"/>
    <property type="match status" value="1"/>
</dbReference>
<dbReference type="InterPro" id="IPR039567">
    <property type="entry name" value="Gly-zipper"/>
</dbReference>
<organism evidence="3 4">
    <name type="scientific">Novipirellula aureliae</name>
    <dbReference type="NCBI Taxonomy" id="2527966"/>
    <lineage>
        <taxon>Bacteria</taxon>
        <taxon>Pseudomonadati</taxon>
        <taxon>Planctomycetota</taxon>
        <taxon>Planctomycetia</taxon>
        <taxon>Pirellulales</taxon>
        <taxon>Pirellulaceae</taxon>
        <taxon>Novipirellula</taxon>
    </lineage>
</organism>
<gene>
    <name evidence="3" type="ORF">Q31b_02220</name>
</gene>
<dbReference type="PROSITE" id="PS51257">
    <property type="entry name" value="PROKAR_LIPOPROTEIN"/>
    <property type="match status" value="1"/>
</dbReference>
<feature type="signal peptide" evidence="1">
    <location>
        <begin position="1"/>
        <end position="20"/>
    </location>
</feature>